<evidence type="ECO:0000256" key="3">
    <source>
        <dbReference type="ARBA" id="ARBA00022692"/>
    </source>
</evidence>
<feature type="transmembrane region" description="Helical" evidence="6">
    <location>
        <begin position="46"/>
        <end position="63"/>
    </location>
</feature>
<feature type="transmembrane region" description="Helical" evidence="6">
    <location>
        <begin position="415"/>
        <end position="436"/>
    </location>
</feature>
<dbReference type="Pfam" id="PF01943">
    <property type="entry name" value="Polysacc_synt"/>
    <property type="match status" value="1"/>
</dbReference>
<comment type="caution">
    <text evidence="7">The sequence shown here is derived from an EMBL/GenBank/DDBJ whole genome shotgun (WGS) entry which is preliminary data.</text>
</comment>
<feature type="transmembrane region" description="Helical" evidence="6">
    <location>
        <begin position="7"/>
        <end position="26"/>
    </location>
</feature>
<dbReference type="Proteomes" id="UP000293583">
    <property type="component" value="Unassembled WGS sequence"/>
</dbReference>
<comment type="subcellular location">
    <subcellularLocation>
        <location evidence="1">Cell membrane</location>
        <topology evidence="1">Multi-pass membrane protein</topology>
    </subcellularLocation>
</comment>
<dbReference type="PANTHER" id="PTHR30250:SF11">
    <property type="entry name" value="O-ANTIGEN TRANSPORTER-RELATED"/>
    <property type="match status" value="1"/>
</dbReference>
<dbReference type="EMBL" id="SEWY01000001">
    <property type="protein sequence ID" value="TBH75034.1"/>
    <property type="molecule type" value="Genomic_DNA"/>
</dbReference>
<keyword evidence="8" id="KW-1185">Reference proteome</keyword>
<dbReference type="InterPro" id="IPR050833">
    <property type="entry name" value="Poly_Biosynth_Transport"/>
</dbReference>
<dbReference type="PANTHER" id="PTHR30250">
    <property type="entry name" value="PST FAMILY PREDICTED COLANIC ACID TRANSPORTER"/>
    <property type="match status" value="1"/>
</dbReference>
<keyword evidence="4 6" id="KW-1133">Transmembrane helix</keyword>
<dbReference type="GO" id="GO:0005886">
    <property type="term" value="C:plasma membrane"/>
    <property type="evidence" value="ECO:0007669"/>
    <property type="project" value="UniProtKB-SubCell"/>
</dbReference>
<protein>
    <submittedName>
        <fullName evidence="7">Flippase</fullName>
    </submittedName>
</protein>
<proteinExistence type="predicted"/>
<dbReference type="OrthoDB" id="9815702at2"/>
<keyword evidence="2" id="KW-1003">Cell membrane</keyword>
<name>A0A4Q9BG13_9BACT</name>
<organism evidence="7 8">
    <name type="scientific">Aquirufa antheringensis</name>
    <dbReference type="NCBI Taxonomy" id="2516559"/>
    <lineage>
        <taxon>Bacteria</taxon>
        <taxon>Pseudomonadati</taxon>
        <taxon>Bacteroidota</taxon>
        <taxon>Cytophagia</taxon>
        <taxon>Cytophagales</taxon>
        <taxon>Flectobacillaceae</taxon>
        <taxon>Aquirufa</taxon>
    </lineage>
</organism>
<evidence type="ECO:0000256" key="4">
    <source>
        <dbReference type="ARBA" id="ARBA00022989"/>
    </source>
</evidence>
<evidence type="ECO:0000256" key="6">
    <source>
        <dbReference type="SAM" id="Phobius"/>
    </source>
</evidence>
<feature type="transmembrane region" description="Helical" evidence="6">
    <location>
        <begin position="383"/>
        <end position="403"/>
    </location>
</feature>
<dbReference type="AlphaFoldDB" id="A0A4Q9BG13"/>
<dbReference type="RefSeq" id="WP_130922242.1">
    <property type="nucleotide sequence ID" value="NZ_SEWY01000001.1"/>
</dbReference>
<evidence type="ECO:0000256" key="2">
    <source>
        <dbReference type="ARBA" id="ARBA00022475"/>
    </source>
</evidence>
<evidence type="ECO:0000256" key="1">
    <source>
        <dbReference type="ARBA" id="ARBA00004651"/>
    </source>
</evidence>
<evidence type="ECO:0000256" key="5">
    <source>
        <dbReference type="ARBA" id="ARBA00023136"/>
    </source>
</evidence>
<reference evidence="7 8" key="1">
    <citation type="submission" date="2019-02" db="EMBL/GenBank/DDBJ databases">
        <title>Genome of a new Bacteroidetes strain.</title>
        <authorList>
            <person name="Pitt A."/>
        </authorList>
    </citation>
    <scope>NUCLEOTIDE SEQUENCE [LARGE SCALE GENOMIC DNA]</scope>
    <source>
        <strain evidence="7 8">103A-SOEBACH</strain>
    </source>
</reference>
<dbReference type="CDD" id="cd13128">
    <property type="entry name" value="MATE_Wzx_like"/>
    <property type="match status" value="1"/>
</dbReference>
<evidence type="ECO:0000313" key="8">
    <source>
        <dbReference type="Proteomes" id="UP000293583"/>
    </source>
</evidence>
<feature type="transmembrane region" description="Helical" evidence="6">
    <location>
        <begin position="84"/>
        <end position="108"/>
    </location>
</feature>
<feature type="transmembrane region" description="Helical" evidence="6">
    <location>
        <begin position="281"/>
        <end position="305"/>
    </location>
</feature>
<feature type="transmembrane region" description="Helical" evidence="6">
    <location>
        <begin position="357"/>
        <end position="377"/>
    </location>
</feature>
<gene>
    <name evidence="7" type="ORF">EWU20_00245</name>
</gene>
<feature type="transmembrane region" description="Helical" evidence="6">
    <location>
        <begin position="325"/>
        <end position="345"/>
    </location>
</feature>
<feature type="transmembrane region" description="Helical" evidence="6">
    <location>
        <begin position="142"/>
        <end position="161"/>
    </location>
</feature>
<feature type="transmembrane region" description="Helical" evidence="6">
    <location>
        <begin position="212"/>
        <end position="234"/>
    </location>
</feature>
<feature type="transmembrane region" description="Helical" evidence="6">
    <location>
        <begin position="254"/>
        <end position="274"/>
    </location>
</feature>
<evidence type="ECO:0000313" key="7">
    <source>
        <dbReference type="EMBL" id="TBH75034.1"/>
    </source>
</evidence>
<accession>A0A4Q9BG13</accession>
<dbReference type="InterPro" id="IPR002797">
    <property type="entry name" value="Polysacc_synth"/>
</dbReference>
<keyword evidence="3 6" id="KW-0812">Transmembrane</keyword>
<feature type="transmembrane region" description="Helical" evidence="6">
    <location>
        <begin position="442"/>
        <end position="463"/>
    </location>
</feature>
<keyword evidence="5 6" id="KW-0472">Membrane</keyword>
<sequence length="483" mass="54287">METRKNVFYNVLLAITQVLFPLITFPYLARTLGPEHVGVLNFAESFAKYFVLLAALGIPIYGVREVAKAASDRTLLTKTFSEIFIINALGTLLLSLVFLVFIIAVPQLAAEQSLFSWALGYFILQVFQLEWFFSGMNQFKFIAIRSLVIRLCFIAAVFLFIRNTNDYVNYFRMQVGLAVILAAFNGKRLWDLLDFSGFSFARLELKKHIKPMALLFLTIFTISVYFSLDTILLGFLADNESVGYYSSALKLNRLFIGVLSAISVAMFPGLVSLYHKGEKEAFVLLVKQCFYVLVSLSMPLVLGIVTCAPEIIHILLGTAFDRAILPLQITAPLILIISMSGIFGFQILSAVGKDKSILISALIGMFISIILAFLLVPTLKEEGAAITILLTELAVCIAFVFFTRKEISLSNYTTVFFQQLLGLIPYLGIVFLFKLFVPTLLLRLLVIGVFSLAWFVVLQLFILPDTVFRTQWNRLADRFNKEE</sequence>